<dbReference type="Proteomes" id="UP000235861">
    <property type="component" value="Unassembled WGS sequence"/>
</dbReference>
<feature type="non-terminal residue" evidence="1">
    <location>
        <position position="57"/>
    </location>
</feature>
<dbReference type="AlphaFoldDB" id="A0A2H9TZX4"/>
<gene>
    <name evidence="1" type="ORF">CUC53_18650</name>
</gene>
<evidence type="ECO:0000313" key="2">
    <source>
        <dbReference type="Proteomes" id="UP000235861"/>
    </source>
</evidence>
<protein>
    <submittedName>
        <fullName evidence="1">DUF4442 domain-containing protein</fullName>
    </submittedName>
</protein>
<comment type="caution">
    <text evidence="1">The sequence shown here is derived from an EMBL/GenBank/DDBJ whole genome shotgun (WGS) entry which is preliminary data.</text>
</comment>
<sequence length="57" mass="6592">MVVTLTHWISSHMDLPRFKANLALRLFAWRYIPVIGFCAPIIEEMNAKALRIRIPLG</sequence>
<name>A0A2H9TZX4_9GAMM</name>
<keyword evidence="2" id="KW-1185">Reference proteome</keyword>
<reference evidence="1 2" key="1">
    <citation type="submission" date="2017-11" db="EMBL/GenBank/DDBJ databases">
        <title>Draft genome sequence of environmental isolate Aeromonas cavernicola sp. nov. MDC 2508.</title>
        <authorList>
            <person name="Colston S.M."/>
            <person name="Navarro A."/>
            <person name="Martinez-Murcia A.J."/>
            <person name="Graf J."/>
        </authorList>
    </citation>
    <scope>NUCLEOTIDE SEQUENCE [LARGE SCALE GENOMIC DNA]</scope>
    <source>
        <strain evidence="1 2">MDC 2508</strain>
    </source>
</reference>
<organism evidence="1 2">
    <name type="scientific">Aeromonas cavernicola</name>
    <dbReference type="NCBI Taxonomy" id="1006623"/>
    <lineage>
        <taxon>Bacteria</taxon>
        <taxon>Pseudomonadati</taxon>
        <taxon>Pseudomonadota</taxon>
        <taxon>Gammaproteobacteria</taxon>
        <taxon>Aeromonadales</taxon>
        <taxon>Aeromonadaceae</taxon>
        <taxon>Aeromonas</taxon>
    </lineage>
</organism>
<proteinExistence type="predicted"/>
<dbReference type="EMBL" id="PGGC01000293">
    <property type="protein sequence ID" value="PJG57320.1"/>
    <property type="molecule type" value="Genomic_DNA"/>
</dbReference>
<accession>A0A2H9TZX4</accession>
<evidence type="ECO:0000313" key="1">
    <source>
        <dbReference type="EMBL" id="PJG57320.1"/>
    </source>
</evidence>